<evidence type="ECO:0000313" key="2">
    <source>
        <dbReference type="EMBL" id="SPM35830.1"/>
    </source>
</evidence>
<evidence type="ECO:0000313" key="3">
    <source>
        <dbReference type="Proteomes" id="UP000240988"/>
    </source>
</evidence>
<dbReference type="OrthoDB" id="5488443at2"/>
<keyword evidence="1" id="KW-1133">Transmembrane helix</keyword>
<organism evidence="2 3">
    <name type="scientific">Mycobacterium rhizamassiliense</name>
    <dbReference type="NCBI Taxonomy" id="1841860"/>
    <lineage>
        <taxon>Bacteria</taxon>
        <taxon>Bacillati</taxon>
        <taxon>Actinomycetota</taxon>
        <taxon>Actinomycetes</taxon>
        <taxon>Mycobacteriales</taxon>
        <taxon>Mycobacteriaceae</taxon>
        <taxon>Mycobacterium</taxon>
    </lineage>
</organism>
<feature type="transmembrane region" description="Helical" evidence="1">
    <location>
        <begin position="72"/>
        <end position="91"/>
    </location>
</feature>
<dbReference type="PANTHER" id="PTHR35982:SF1">
    <property type="entry name" value="SPIROCYCLASE, AVEC FAMILY"/>
    <property type="match status" value="1"/>
</dbReference>
<feature type="transmembrane region" description="Helical" evidence="1">
    <location>
        <begin position="229"/>
        <end position="252"/>
    </location>
</feature>
<dbReference type="EMBL" id="FUFA01000004">
    <property type="protein sequence ID" value="SPM35830.1"/>
    <property type="molecule type" value="Genomic_DNA"/>
</dbReference>
<dbReference type="Proteomes" id="UP000240988">
    <property type="component" value="Unassembled WGS sequence"/>
</dbReference>
<feature type="transmembrane region" description="Helical" evidence="1">
    <location>
        <begin position="149"/>
        <end position="167"/>
    </location>
</feature>
<feature type="transmembrane region" description="Helical" evidence="1">
    <location>
        <begin position="264"/>
        <end position="285"/>
    </location>
</feature>
<keyword evidence="1" id="KW-0472">Membrane</keyword>
<proteinExistence type="predicted"/>
<dbReference type="RefSeq" id="WP_077088616.1">
    <property type="nucleotide sequence ID" value="NZ_LT721901.1"/>
</dbReference>
<reference evidence="2 3" key="1">
    <citation type="submission" date="2017-01" db="EMBL/GenBank/DDBJ databases">
        <authorList>
            <consortium name="Urmite Genomes"/>
        </authorList>
    </citation>
    <scope>NUCLEOTIDE SEQUENCE [LARGE SCALE GENOMIC DNA]</scope>
    <source>
        <strain evidence="2 3">AB57</strain>
    </source>
</reference>
<evidence type="ECO:0000256" key="1">
    <source>
        <dbReference type="SAM" id="Phobius"/>
    </source>
</evidence>
<feature type="transmembrane region" description="Helical" evidence="1">
    <location>
        <begin position="39"/>
        <end position="60"/>
    </location>
</feature>
<accession>A0A2U3NWE1</accession>
<dbReference type="STRING" id="1841860.GCA_900157375_03665"/>
<dbReference type="AlphaFoldDB" id="A0A2U3NWE1"/>
<dbReference type="PANTHER" id="PTHR35982">
    <property type="entry name" value="AGAP005361-PA"/>
    <property type="match status" value="1"/>
</dbReference>
<protein>
    <submittedName>
        <fullName evidence="2">Uncharacterized protein</fullName>
    </submittedName>
</protein>
<name>A0A2U3NWE1_9MYCO</name>
<feature type="transmembrane region" description="Helical" evidence="1">
    <location>
        <begin position="198"/>
        <end position="217"/>
    </location>
</feature>
<sequence>MTQQCTVDFDTIAHHLGGFTCQHAPAFIHLRNPLALSNWTLPVLELMMVAGAVMALVHSIRRLRREGDPTNLALWFATVAYLFVIEIPLYFPNVFGVQDQLGTVFAHNAFTVQFLYERLPLYIIALYPAVVTLAFEIVRSLGVFRDRGVVVGAICVGFVHHCFYEIFDQLGPQLRWWEWNGANPINRPMFASVPMTSVFIFATLGPIVVTALVLLLVGKRVPRTGRAVAWRTVLAGALVPIGLALLSIPTSLFGGPNPNTTAQAIIFAIELGVVALIALPVLIGQWRRGRRVSSNRFVHAFGLVYLIVLAVLWGGALPEYLGAVQGVTADGTPTGNLVYASVCFVIAALAVASVSGRGGDDG</sequence>
<keyword evidence="1" id="KW-0812">Transmembrane</keyword>
<feature type="transmembrane region" description="Helical" evidence="1">
    <location>
        <begin position="297"/>
        <end position="317"/>
    </location>
</feature>
<feature type="transmembrane region" description="Helical" evidence="1">
    <location>
        <begin position="119"/>
        <end position="137"/>
    </location>
</feature>
<keyword evidence="3" id="KW-1185">Reference proteome</keyword>
<feature type="transmembrane region" description="Helical" evidence="1">
    <location>
        <begin position="337"/>
        <end position="356"/>
    </location>
</feature>
<gene>
    <name evidence="2" type="ORF">MRAB57_3663</name>
</gene>